<feature type="region of interest" description="Disordered" evidence="4">
    <location>
        <begin position="1231"/>
        <end position="1260"/>
    </location>
</feature>
<feature type="compositionally biased region" description="Polar residues" evidence="4">
    <location>
        <begin position="1242"/>
        <end position="1260"/>
    </location>
</feature>
<feature type="domain" description="Peptidase M14" evidence="5">
    <location>
        <begin position="818"/>
        <end position="1098"/>
    </location>
</feature>
<dbReference type="EMBL" id="CCKQ01013352">
    <property type="protein sequence ID" value="CDW85000.1"/>
    <property type="molecule type" value="Genomic_DNA"/>
</dbReference>
<dbReference type="InterPro" id="IPR040626">
    <property type="entry name" value="Pepdidase_M14_N"/>
</dbReference>
<dbReference type="Pfam" id="PF18027">
    <property type="entry name" value="Pepdidase_M14_N"/>
    <property type="match status" value="1"/>
</dbReference>
<dbReference type="Pfam" id="PF00246">
    <property type="entry name" value="Peptidase_M14"/>
    <property type="match status" value="1"/>
</dbReference>
<feature type="compositionally biased region" description="Basic and acidic residues" evidence="4">
    <location>
        <begin position="392"/>
        <end position="409"/>
    </location>
</feature>
<dbReference type="Gene3D" id="2.60.40.3120">
    <property type="match status" value="1"/>
</dbReference>
<dbReference type="PANTHER" id="PTHR12756:SF45">
    <property type="entry name" value="CYTOSOLIC CARBOXYPEPTIDASE NNA1"/>
    <property type="match status" value="1"/>
</dbReference>
<reference evidence="6 7" key="1">
    <citation type="submission" date="2014-06" db="EMBL/GenBank/DDBJ databases">
        <authorList>
            <person name="Swart Estienne"/>
        </authorList>
    </citation>
    <scope>NUCLEOTIDE SEQUENCE [LARGE SCALE GENOMIC DNA]</scope>
    <source>
        <strain evidence="6 7">130c</strain>
    </source>
</reference>
<dbReference type="PROSITE" id="PS52035">
    <property type="entry name" value="PEPTIDASE_M14"/>
    <property type="match status" value="1"/>
</dbReference>
<protein>
    <submittedName>
        <fullName evidence="6">Zinc carboxypeptidase family protein</fullName>
    </submittedName>
</protein>
<dbReference type="InterPro" id="IPR000834">
    <property type="entry name" value="Peptidase_M14"/>
</dbReference>
<comment type="similarity">
    <text evidence="2 3">Belongs to the peptidase M14 family.</text>
</comment>
<feature type="compositionally biased region" description="Basic residues" evidence="4">
    <location>
        <begin position="439"/>
        <end position="449"/>
    </location>
</feature>
<organism evidence="6 7">
    <name type="scientific">Stylonychia lemnae</name>
    <name type="common">Ciliate</name>
    <dbReference type="NCBI Taxonomy" id="5949"/>
    <lineage>
        <taxon>Eukaryota</taxon>
        <taxon>Sar</taxon>
        <taxon>Alveolata</taxon>
        <taxon>Ciliophora</taxon>
        <taxon>Intramacronucleata</taxon>
        <taxon>Spirotrichea</taxon>
        <taxon>Stichotrichia</taxon>
        <taxon>Sporadotrichida</taxon>
        <taxon>Oxytrichidae</taxon>
        <taxon>Stylonychinae</taxon>
        <taxon>Stylonychia</taxon>
    </lineage>
</organism>
<evidence type="ECO:0000259" key="5">
    <source>
        <dbReference type="PROSITE" id="PS52035"/>
    </source>
</evidence>
<evidence type="ECO:0000256" key="1">
    <source>
        <dbReference type="ARBA" id="ARBA00001947"/>
    </source>
</evidence>
<dbReference type="InParanoid" id="A0A078ARC9"/>
<dbReference type="SUPFAM" id="SSF53187">
    <property type="entry name" value="Zn-dependent exopeptidases"/>
    <property type="match status" value="1"/>
</dbReference>
<dbReference type="OrthoDB" id="10253041at2759"/>
<name>A0A078ARC9_STYLE</name>
<feature type="compositionally biased region" description="Low complexity" evidence="4">
    <location>
        <begin position="1231"/>
        <end position="1241"/>
    </location>
</feature>
<keyword evidence="6" id="KW-0378">Hydrolase</keyword>
<dbReference type="Proteomes" id="UP000039865">
    <property type="component" value="Unassembled WGS sequence"/>
</dbReference>
<feature type="region of interest" description="Disordered" evidence="4">
    <location>
        <begin position="1286"/>
        <end position="1321"/>
    </location>
</feature>
<dbReference type="GO" id="GO:0008270">
    <property type="term" value="F:zinc ion binding"/>
    <property type="evidence" value="ECO:0007669"/>
    <property type="project" value="InterPro"/>
</dbReference>
<evidence type="ECO:0000256" key="2">
    <source>
        <dbReference type="ARBA" id="ARBA00005988"/>
    </source>
</evidence>
<feature type="active site" description="Proton donor/acceptor" evidence="3">
    <location>
        <position position="1062"/>
    </location>
</feature>
<feature type="region of interest" description="Disordered" evidence="4">
    <location>
        <begin position="375"/>
        <end position="460"/>
    </location>
</feature>
<dbReference type="PANTHER" id="PTHR12756">
    <property type="entry name" value="CYTOSOLIC CARBOXYPEPTIDASE"/>
    <property type="match status" value="1"/>
</dbReference>
<keyword evidence="6" id="KW-0121">Carboxypeptidase</keyword>
<dbReference type="GO" id="GO:0006508">
    <property type="term" value="P:proteolysis"/>
    <property type="evidence" value="ECO:0007669"/>
    <property type="project" value="InterPro"/>
</dbReference>
<keyword evidence="6" id="KW-0645">Protease</keyword>
<feature type="compositionally biased region" description="Low complexity" evidence="4">
    <location>
        <begin position="1307"/>
        <end position="1319"/>
    </location>
</feature>
<feature type="compositionally biased region" description="Polar residues" evidence="4">
    <location>
        <begin position="411"/>
        <end position="432"/>
    </location>
</feature>
<accession>A0A078ARC9</accession>
<comment type="cofactor">
    <cofactor evidence="1">
        <name>Zn(2+)</name>
        <dbReference type="ChEBI" id="CHEBI:29105"/>
    </cofactor>
</comment>
<feature type="compositionally biased region" description="Polar residues" evidence="4">
    <location>
        <begin position="378"/>
        <end position="389"/>
    </location>
</feature>
<evidence type="ECO:0000256" key="4">
    <source>
        <dbReference type="SAM" id="MobiDB-lite"/>
    </source>
</evidence>
<dbReference type="GO" id="GO:0004181">
    <property type="term" value="F:metallocarboxypeptidase activity"/>
    <property type="evidence" value="ECO:0007669"/>
    <property type="project" value="InterPro"/>
</dbReference>
<evidence type="ECO:0000313" key="7">
    <source>
        <dbReference type="Proteomes" id="UP000039865"/>
    </source>
</evidence>
<proteinExistence type="inferred from homology"/>
<evidence type="ECO:0000313" key="6">
    <source>
        <dbReference type="EMBL" id="CDW85000.1"/>
    </source>
</evidence>
<dbReference type="InterPro" id="IPR050821">
    <property type="entry name" value="Cytosolic_carboxypeptidase"/>
</dbReference>
<gene>
    <name evidence="6" type="primary">Contig5493.g5876</name>
    <name evidence="6" type="ORF">STYLEM_14070</name>
</gene>
<evidence type="ECO:0000256" key="3">
    <source>
        <dbReference type="PROSITE-ProRule" id="PRU01379"/>
    </source>
</evidence>
<dbReference type="Gene3D" id="3.40.630.10">
    <property type="entry name" value="Zn peptidases"/>
    <property type="match status" value="1"/>
</dbReference>
<sequence>MGHMLKDNPELMKQMTGYWKMLDNMSDSNPDEYKKFIDTQMKDMSTEIKKEKEEEVKHQTIVGEPAFCMKALVAKVLDQKDTAQTKKQDQGIKLFDTYGESQIKESFLDNDERQDPLEEPKLFLNITYCEQVLPPLNKQNDLADKNNDRDWHVIPIAFTESQLRKSLDNLQCIHYDAYVNTCVVDKMKEGDRTFKSIMNYVVMKFQQLLKDQFIIHKKSVKFLKSKKYKDYKGTNSQKVYPFVLPKEYDLKQFKRVKEKLIKQTEANKLSQGPQNVQIPTAQAQKSTQEEVASNIRIPGIQLNEQQVKKKSVVIEVLGKTIPNVEIIESDQDIVMCFNVEEELSAKDIDLDISEKEIRLNSKNYEYHKEMVEQGRMIKTTQLNPQTPKKVSSRREPIQLYIEIDKDKKKSNNAQQQQFASVSKQSQSLQEAWQKQQLKQSKKKKKKAKNKNSQLQDALSENFKQTIRDQINTARGMTPTENILTKAMDKNAKLRQIISYNNEESNSYQIDDKSTYSGKLISRAKTKEKKNPLARSKNSKSLRMIVPNTGIDQYFFLHKMKFIRTHKQYEYMNENYLNIKNIVEDYRTKEQTRMFAMSKCIYDCMDSNSPYYNNCAEYQNNGFQLPVTGHTFDNSSFYNSYQEVFRPNLHNHINTNFYEKLNPFYKLQNGSDETLIFESRFESGNLRQAVQIDRFEYELYLKTDQNTNNYTQWFYFKLSNTRRHRQYTFHIVNFVKPESSFNDGMKPIMYSKKQAEQRQIGWIRVGEDIAYYQSSQSKQQQFCKLLGVANQTDAPQIYTLSFKIEFKYDSDEVYLAYCFPYTFTDNLRLLNKLSSSKYKDRVKRMNLCKTLTENECDMLIITNFNSSQEAIAERPAVILTSRVHPGESNASYIMEGVLKYLVQSNESEAQLLRNKFVFKIVPMLNPDGVIVGNYRCSTKSGGDLNRQWINPDHKVYPEIFSVKQMIEKTLDSRDIFLYCDFHGHSRSRNTFIYGCSGGNFKAKDQQPISNFKHRERIFPFLLSKNCEYFSFEGCNFSIQKAKESTARVVLYREFQLYNSYTLECSFFGPNKGQYKDCHFNISMLLEIGQQFCKTLLDMVEKDQNKVNIAIKEIKKLNKKQTIPIANTNAQTTISPADDKYKIIKEQKIENNNLGKTDLFKKEHLFSSHQQLSSPSQQNAQATQFVKIKFQSVLNPLILQQDSSKPLKKSGQKTKSTHKSSINEVINLYNSSGLNSNLPSDNNIPGQTTLQNQNSKSKPNFMAQSPTLMGIQGYGMLQINQEKYLNQRSKSTANRKAKKRESELIGVTSNSNNNQNNQSANGTNLFRIKLSEFTSKTSHQKRRNIKASQLIEIK</sequence>
<keyword evidence="7" id="KW-1185">Reference proteome</keyword>